<dbReference type="EMBL" id="PVMZ01000010">
    <property type="protein sequence ID" value="PRX19399.1"/>
    <property type="molecule type" value="Genomic_DNA"/>
</dbReference>
<dbReference type="Pfam" id="PF02036">
    <property type="entry name" value="SCP2"/>
    <property type="match status" value="1"/>
</dbReference>
<dbReference type="Gene3D" id="3.30.1050.10">
    <property type="entry name" value="SCP2 sterol-binding domain"/>
    <property type="match status" value="1"/>
</dbReference>
<dbReference type="Proteomes" id="UP000239415">
    <property type="component" value="Unassembled WGS sequence"/>
</dbReference>
<reference evidence="2 3" key="1">
    <citation type="submission" date="2018-03" db="EMBL/GenBank/DDBJ databases">
        <title>Genomic Encyclopedia of Archaeal and Bacterial Type Strains, Phase II (KMG-II): from individual species to whole genera.</title>
        <authorList>
            <person name="Goeker M."/>
        </authorList>
    </citation>
    <scope>NUCLEOTIDE SEQUENCE [LARGE SCALE GENOMIC DNA]</scope>
    <source>
        <strain evidence="2 3">DSM 43146</strain>
    </source>
</reference>
<dbReference type="OrthoDB" id="5243187at2"/>
<dbReference type="AlphaFoldDB" id="A0A2T0K8J4"/>
<evidence type="ECO:0000259" key="1">
    <source>
        <dbReference type="Pfam" id="PF02036"/>
    </source>
</evidence>
<gene>
    <name evidence="2" type="ORF">CLV67_110151</name>
</gene>
<proteinExistence type="predicted"/>
<comment type="caution">
    <text evidence="2">The sequence shown here is derived from an EMBL/GenBank/DDBJ whole genome shotgun (WGS) entry which is preliminary data.</text>
</comment>
<feature type="domain" description="SCP2" evidence="1">
    <location>
        <begin position="52"/>
        <end position="142"/>
    </location>
</feature>
<name>A0A2T0K8J4_9ACTN</name>
<keyword evidence="3" id="KW-1185">Reference proteome</keyword>
<dbReference type="InterPro" id="IPR036527">
    <property type="entry name" value="SCP2_sterol-bd_dom_sf"/>
</dbReference>
<accession>A0A2T0K8J4</accession>
<dbReference type="SUPFAM" id="SSF55718">
    <property type="entry name" value="SCP-like"/>
    <property type="match status" value="1"/>
</dbReference>
<evidence type="ECO:0000313" key="2">
    <source>
        <dbReference type="EMBL" id="PRX19399.1"/>
    </source>
</evidence>
<protein>
    <submittedName>
        <fullName evidence="2">SCP-2 sterol transfer family protein</fullName>
    </submittedName>
</protein>
<sequence>MITTTDPAQDRAAFARQVKNASSSELRELLDRYGKTVLTALAAGMPDVFRADLAGPLDAVVQWHVFDRSGEDSEVFDLHIAGGRCRLAEPGAAKPRLVLHLNEVDFVKMTTGNAGARVLFLRGKLRARGDLGLVNRLPSLFDVPRP</sequence>
<dbReference type="RefSeq" id="WP_106322313.1">
    <property type="nucleotide sequence ID" value="NZ_BOMO01000051.1"/>
</dbReference>
<dbReference type="InterPro" id="IPR003033">
    <property type="entry name" value="SCP2_sterol-bd_dom"/>
</dbReference>
<organism evidence="2 3">
    <name type="scientific">Actinoplanes italicus</name>
    <dbReference type="NCBI Taxonomy" id="113567"/>
    <lineage>
        <taxon>Bacteria</taxon>
        <taxon>Bacillati</taxon>
        <taxon>Actinomycetota</taxon>
        <taxon>Actinomycetes</taxon>
        <taxon>Micromonosporales</taxon>
        <taxon>Micromonosporaceae</taxon>
        <taxon>Actinoplanes</taxon>
    </lineage>
</organism>
<evidence type="ECO:0000313" key="3">
    <source>
        <dbReference type="Proteomes" id="UP000239415"/>
    </source>
</evidence>